<dbReference type="GO" id="GO:0004488">
    <property type="term" value="F:methylenetetrahydrofolate dehydrogenase (NADP+) activity"/>
    <property type="evidence" value="ECO:0007669"/>
    <property type="project" value="InterPro"/>
</dbReference>
<comment type="caution">
    <text evidence="5">The sequence shown here is derived from an EMBL/GenBank/DDBJ whole genome shotgun (WGS) entry which is preliminary data.</text>
</comment>
<reference evidence="5" key="1">
    <citation type="submission" date="2019-08" db="EMBL/GenBank/DDBJ databases">
        <authorList>
            <person name="Kucharzyk K."/>
            <person name="Murdoch R.W."/>
            <person name="Higgins S."/>
            <person name="Loffler F."/>
        </authorList>
    </citation>
    <scope>NUCLEOTIDE SEQUENCE</scope>
</reference>
<dbReference type="PRINTS" id="PR00085">
    <property type="entry name" value="THFDHDRGNASE"/>
</dbReference>
<dbReference type="GO" id="GO:0004477">
    <property type="term" value="F:methenyltetrahydrofolate cyclohydrolase activity"/>
    <property type="evidence" value="ECO:0007669"/>
    <property type="project" value="UniProtKB-EC"/>
</dbReference>
<dbReference type="GO" id="GO:0035999">
    <property type="term" value="P:tetrahydrofolate interconversion"/>
    <property type="evidence" value="ECO:0007669"/>
    <property type="project" value="TreeGrafter"/>
</dbReference>
<sequence>MVQLPLPSQIDTTQVLMAIDPLKDADGLSPINLGLLFQKKNIAIPSATSLGIMKLIEEYKLDLSGKNAVIIGRSPDVSLPLFAQLMDKNCTVTICHSFTKNLSEITSQADILISAIGKPKFLGREFVKKDAVVIDVGYATDPVTGKTTGDFDFDQIKDLVSFITPVPGGVGPMTIASLFWNTIQISKR</sequence>
<dbReference type="Gene3D" id="3.40.50.10860">
    <property type="entry name" value="Leucine Dehydrogenase, chain A, domain 1"/>
    <property type="match status" value="1"/>
</dbReference>
<keyword evidence="3" id="KW-0560">Oxidoreductase</keyword>
<dbReference type="AlphaFoldDB" id="A0A645AZT3"/>
<dbReference type="InterPro" id="IPR020631">
    <property type="entry name" value="THF_DH/CycHdrlase_NAD-bd_dom"/>
</dbReference>
<dbReference type="CDD" id="cd01080">
    <property type="entry name" value="NAD_bind_m-THF_DH_Cyclohyd"/>
    <property type="match status" value="1"/>
</dbReference>
<name>A0A645AZT3_9ZZZZ</name>
<evidence type="ECO:0000259" key="4">
    <source>
        <dbReference type="Pfam" id="PF02882"/>
    </source>
</evidence>
<evidence type="ECO:0000256" key="1">
    <source>
        <dbReference type="ARBA" id="ARBA00012776"/>
    </source>
</evidence>
<dbReference type="InterPro" id="IPR000672">
    <property type="entry name" value="THF_DH/CycHdrlase"/>
</dbReference>
<dbReference type="SUPFAM" id="SSF51735">
    <property type="entry name" value="NAD(P)-binding Rossmann-fold domains"/>
    <property type="match status" value="1"/>
</dbReference>
<dbReference type="EMBL" id="VSSQ01016459">
    <property type="protein sequence ID" value="MPM57821.1"/>
    <property type="molecule type" value="Genomic_DNA"/>
</dbReference>
<dbReference type="PANTHER" id="PTHR48099">
    <property type="entry name" value="C-1-TETRAHYDROFOLATE SYNTHASE, CYTOPLASMIC-RELATED"/>
    <property type="match status" value="1"/>
</dbReference>
<evidence type="ECO:0000256" key="2">
    <source>
        <dbReference type="ARBA" id="ARBA00022801"/>
    </source>
</evidence>
<evidence type="ECO:0000313" key="5">
    <source>
        <dbReference type="EMBL" id="MPM57821.1"/>
    </source>
</evidence>
<dbReference type="InterPro" id="IPR020867">
    <property type="entry name" value="THF_DH/CycHdrlase_CS"/>
</dbReference>
<keyword evidence="2" id="KW-0378">Hydrolase</keyword>
<dbReference type="InterPro" id="IPR036291">
    <property type="entry name" value="NAD(P)-bd_dom_sf"/>
</dbReference>
<dbReference type="EC" id="3.5.4.9" evidence="1"/>
<organism evidence="5">
    <name type="scientific">bioreactor metagenome</name>
    <dbReference type="NCBI Taxonomy" id="1076179"/>
    <lineage>
        <taxon>unclassified sequences</taxon>
        <taxon>metagenomes</taxon>
        <taxon>ecological metagenomes</taxon>
    </lineage>
</organism>
<dbReference type="Gene3D" id="3.40.50.720">
    <property type="entry name" value="NAD(P)-binding Rossmann-like Domain"/>
    <property type="match status" value="1"/>
</dbReference>
<feature type="domain" description="Tetrahydrofolate dehydrogenase/cyclohydrolase NAD(P)-binding" evidence="4">
    <location>
        <begin position="47"/>
        <end position="187"/>
    </location>
</feature>
<protein>
    <recommendedName>
        <fullName evidence="1">methenyltetrahydrofolate cyclohydrolase</fullName>
        <ecNumber evidence="1">3.5.4.9</ecNumber>
    </recommendedName>
</protein>
<dbReference type="Pfam" id="PF02882">
    <property type="entry name" value="THF_DHG_CYH_C"/>
    <property type="match status" value="1"/>
</dbReference>
<accession>A0A645AZT3</accession>
<dbReference type="PROSITE" id="PS00767">
    <property type="entry name" value="THF_DHG_CYH_2"/>
    <property type="match status" value="1"/>
</dbReference>
<evidence type="ECO:0000256" key="3">
    <source>
        <dbReference type="ARBA" id="ARBA00023002"/>
    </source>
</evidence>
<dbReference type="PANTHER" id="PTHR48099:SF5">
    <property type="entry name" value="C-1-TETRAHYDROFOLATE SYNTHASE, CYTOPLASMIC"/>
    <property type="match status" value="1"/>
</dbReference>
<dbReference type="GO" id="GO:0005829">
    <property type="term" value="C:cytosol"/>
    <property type="evidence" value="ECO:0007669"/>
    <property type="project" value="TreeGrafter"/>
</dbReference>
<gene>
    <name evidence="5" type="primary">folD_34</name>
    <name evidence="5" type="ORF">SDC9_104644</name>
</gene>
<proteinExistence type="predicted"/>